<gene>
    <name evidence="7" type="ORF">M9Y10_038866</name>
</gene>
<feature type="domain" description="dUTPase-like" evidence="6">
    <location>
        <begin position="107"/>
        <end position="236"/>
    </location>
</feature>
<dbReference type="PANTHER" id="PTHR11241:SF0">
    <property type="entry name" value="DEOXYURIDINE 5'-TRIPHOSPHATE NUCLEOTIDOHYDROLASE"/>
    <property type="match status" value="1"/>
</dbReference>
<dbReference type="PANTHER" id="PTHR11241">
    <property type="entry name" value="DEOXYURIDINE 5'-TRIPHOSPHATE NUCLEOTIDOHYDROLASE"/>
    <property type="match status" value="1"/>
</dbReference>
<evidence type="ECO:0000256" key="2">
    <source>
        <dbReference type="ARBA" id="ARBA00006581"/>
    </source>
</evidence>
<evidence type="ECO:0000313" key="8">
    <source>
        <dbReference type="Proteomes" id="UP001470230"/>
    </source>
</evidence>
<comment type="function">
    <text evidence="5">Involved in nucleotide metabolism via production of dUMP, the immediate precursor of thymidine nucleotides, and decreases the intracellular concentration of dUTP so that uracil cannot be incorporated into DNA.</text>
</comment>
<name>A0ABR2K9Q2_9EUKA</name>
<evidence type="ECO:0000256" key="5">
    <source>
        <dbReference type="RuleBase" id="RU367024"/>
    </source>
</evidence>
<dbReference type="SUPFAM" id="SSF51283">
    <property type="entry name" value="dUTPase-like"/>
    <property type="match status" value="1"/>
</dbReference>
<dbReference type="EC" id="3.6.1.23" evidence="5"/>
<keyword evidence="5" id="KW-0479">Metal-binding</keyword>
<protein>
    <recommendedName>
        <fullName evidence="5">Deoxyuridine 5'-triphosphate nucleotidohydrolase</fullName>
        <shortName evidence="5">dUTPase</shortName>
        <ecNumber evidence="5">3.6.1.23</ecNumber>
    </recommendedName>
    <alternativeName>
        <fullName evidence="5">dUTP pyrophosphatase</fullName>
    </alternativeName>
</protein>
<dbReference type="InterPro" id="IPR008181">
    <property type="entry name" value="dUTPase"/>
</dbReference>
<evidence type="ECO:0000259" key="6">
    <source>
        <dbReference type="Pfam" id="PF00692"/>
    </source>
</evidence>
<comment type="similarity">
    <text evidence="2 5">Belongs to the dUTPase family.</text>
</comment>
<comment type="cofactor">
    <cofactor evidence="5">
        <name>Mg(2+)</name>
        <dbReference type="ChEBI" id="CHEBI:18420"/>
    </cofactor>
</comment>
<reference evidence="7 8" key="1">
    <citation type="submission" date="2024-04" db="EMBL/GenBank/DDBJ databases">
        <title>Tritrichomonas musculus Genome.</title>
        <authorList>
            <person name="Alves-Ferreira E."/>
            <person name="Grigg M."/>
            <person name="Lorenzi H."/>
            <person name="Galac M."/>
        </authorList>
    </citation>
    <scope>NUCLEOTIDE SEQUENCE [LARGE SCALE GENOMIC DNA]</scope>
    <source>
        <strain evidence="7 8">EAF2021</strain>
    </source>
</reference>
<dbReference type="InterPro" id="IPR036157">
    <property type="entry name" value="dUTPase-like_sf"/>
</dbReference>
<dbReference type="EMBL" id="JAPFFF010000006">
    <property type="protein sequence ID" value="KAK8887809.1"/>
    <property type="molecule type" value="Genomic_DNA"/>
</dbReference>
<evidence type="ECO:0000256" key="1">
    <source>
        <dbReference type="ARBA" id="ARBA00005142"/>
    </source>
</evidence>
<keyword evidence="8" id="KW-1185">Reference proteome</keyword>
<keyword evidence="3 5" id="KW-0378">Hydrolase</keyword>
<comment type="caution">
    <text evidence="7">The sequence shown here is derived from an EMBL/GenBank/DDBJ whole genome shotgun (WGS) entry which is preliminary data.</text>
</comment>
<dbReference type="InterPro" id="IPR029054">
    <property type="entry name" value="dUTPase-like"/>
</dbReference>
<evidence type="ECO:0000256" key="4">
    <source>
        <dbReference type="ARBA" id="ARBA00023080"/>
    </source>
</evidence>
<dbReference type="InterPro" id="IPR033704">
    <property type="entry name" value="dUTPase_trimeric"/>
</dbReference>
<evidence type="ECO:0000256" key="3">
    <source>
        <dbReference type="ARBA" id="ARBA00022801"/>
    </source>
</evidence>
<keyword evidence="5" id="KW-0460">Magnesium</keyword>
<dbReference type="CDD" id="cd07557">
    <property type="entry name" value="trimeric_dUTPase"/>
    <property type="match status" value="1"/>
</dbReference>
<sequence length="240" mass="26154">MISKELIDAIASTIAIESNNPVIATATISESLLPLVTRDNISILPTIEGNKLTWYNSDALYVIETIWPQIQEKQSITKTFAQAYGQAWASLQKSYSTLRVQKIYPNAVIPSKGHPLDTGYDVTAIRIAKENFGPGVTLFGTGLIIRPPDGYYIDMVARSSTCKLGWGIANHVGIIDAQYRGELCIPMFKLTPEAKDLELPARIAQIIVRRLELADVEEVNNVGETNRGAGGFGSTGSSVK</sequence>
<keyword evidence="4 5" id="KW-0546">Nucleotide metabolism</keyword>
<accession>A0ABR2K9Q2</accession>
<dbReference type="Pfam" id="PF00692">
    <property type="entry name" value="dUTPase"/>
    <property type="match status" value="1"/>
</dbReference>
<dbReference type="Proteomes" id="UP001470230">
    <property type="component" value="Unassembled WGS sequence"/>
</dbReference>
<comment type="pathway">
    <text evidence="1 5">Pyrimidine metabolism; dUMP biosynthesis; dUMP from dCTP (dUTP route): step 2/2.</text>
</comment>
<dbReference type="Gene3D" id="2.70.40.10">
    <property type="match status" value="1"/>
</dbReference>
<evidence type="ECO:0000313" key="7">
    <source>
        <dbReference type="EMBL" id="KAK8887809.1"/>
    </source>
</evidence>
<organism evidence="7 8">
    <name type="scientific">Tritrichomonas musculus</name>
    <dbReference type="NCBI Taxonomy" id="1915356"/>
    <lineage>
        <taxon>Eukaryota</taxon>
        <taxon>Metamonada</taxon>
        <taxon>Parabasalia</taxon>
        <taxon>Tritrichomonadida</taxon>
        <taxon>Tritrichomonadidae</taxon>
        <taxon>Tritrichomonas</taxon>
    </lineage>
</organism>
<comment type="catalytic activity">
    <reaction evidence="5">
        <text>dUTP + H2O = dUMP + diphosphate + H(+)</text>
        <dbReference type="Rhea" id="RHEA:10248"/>
        <dbReference type="ChEBI" id="CHEBI:15377"/>
        <dbReference type="ChEBI" id="CHEBI:15378"/>
        <dbReference type="ChEBI" id="CHEBI:33019"/>
        <dbReference type="ChEBI" id="CHEBI:61555"/>
        <dbReference type="ChEBI" id="CHEBI:246422"/>
        <dbReference type="EC" id="3.6.1.23"/>
    </reaction>
</comment>
<proteinExistence type="inferred from homology"/>